<evidence type="ECO:0000256" key="1">
    <source>
        <dbReference type="ARBA" id="ARBA00005791"/>
    </source>
</evidence>
<keyword evidence="5" id="KW-0676">Redox-active center</keyword>
<keyword evidence="2" id="KW-0732">Signal</keyword>
<evidence type="ECO:0000313" key="8">
    <source>
        <dbReference type="EMBL" id="PIZ69788.1"/>
    </source>
</evidence>
<dbReference type="AlphaFoldDB" id="A0A2M7UF08"/>
<dbReference type="Gene3D" id="3.40.30.10">
    <property type="entry name" value="Glutaredoxin"/>
    <property type="match status" value="1"/>
</dbReference>
<gene>
    <name evidence="8" type="ORF">COY10_00815</name>
</gene>
<dbReference type="SUPFAM" id="SSF52833">
    <property type="entry name" value="Thioredoxin-like"/>
    <property type="match status" value="1"/>
</dbReference>
<evidence type="ECO:0000259" key="7">
    <source>
        <dbReference type="Pfam" id="PF13462"/>
    </source>
</evidence>
<dbReference type="Proteomes" id="UP000231688">
    <property type="component" value="Unassembled WGS sequence"/>
</dbReference>
<dbReference type="EMBL" id="PFOH01000020">
    <property type="protein sequence ID" value="PIZ69788.1"/>
    <property type="molecule type" value="Genomic_DNA"/>
</dbReference>
<keyword evidence="6" id="KW-1133">Transmembrane helix</keyword>
<comment type="similarity">
    <text evidence="1">Belongs to the thioredoxin family. DsbA subfamily.</text>
</comment>
<dbReference type="GO" id="GO:0016491">
    <property type="term" value="F:oxidoreductase activity"/>
    <property type="evidence" value="ECO:0007669"/>
    <property type="project" value="UniProtKB-KW"/>
</dbReference>
<dbReference type="PANTHER" id="PTHR13887">
    <property type="entry name" value="GLUTATHIONE S-TRANSFERASE KAPPA"/>
    <property type="match status" value="1"/>
</dbReference>
<keyword evidence="4" id="KW-1015">Disulfide bond</keyword>
<reference evidence="9" key="1">
    <citation type="submission" date="2017-09" db="EMBL/GenBank/DDBJ databases">
        <title>Depth-based differentiation of microbial function through sediment-hosted aquifers and enrichment of novel symbionts in the deep terrestrial subsurface.</title>
        <authorList>
            <person name="Probst A.J."/>
            <person name="Ladd B."/>
            <person name="Jarett J.K."/>
            <person name="Geller-Mcgrath D.E."/>
            <person name="Sieber C.M.K."/>
            <person name="Emerson J.B."/>
            <person name="Anantharaman K."/>
            <person name="Thomas B.C."/>
            <person name="Malmstrom R."/>
            <person name="Stieglmeier M."/>
            <person name="Klingl A."/>
            <person name="Woyke T."/>
            <person name="Ryan C.M."/>
            <person name="Banfield J.F."/>
        </authorList>
    </citation>
    <scope>NUCLEOTIDE SEQUENCE [LARGE SCALE GENOMIC DNA]</scope>
</reference>
<sequence length="231" mass="25427">MKAKTYILGLIAVAALAGMFWYGDWSRSKADNSQTASIIDQNGEQDENTGQSNEDNSANGIKVAASEANGDIILGSPEAPVTMVEYSSYLCGHCVNFHLNNLPTLIEKYVQTGKLKIIPRLVSPVELSAAVLCANEQDSFYEFNEYLFSHIQDLDSVDDVKSIVGKLGLNQEIFNACYGDNRYDDQIKDWFNKADADGVAGTPTFFINGEKIVGNQPLDVFESVIEKYSIQ</sequence>
<accession>A0A2M7UF08</accession>
<proteinExistence type="inferred from homology"/>
<dbReference type="InterPro" id="IPR012336">
    <property type="entry name" value="Thioredoxin-like_fold"/>
</dbReference>
<keyword evidence="6" id="KW-0812">Transmembrane</keyword>
<feature type="transmembrane region" description="Helical" evidence="6">
    <location>
        <begin position="6"/>
        <end position="23"/>
    </location>
</feature>
<organism evidence="8 9">
    <name type="scientific">Candidatus Portnoybacteria bacterium CG_4_10_14_0_2_um_filter_43_36</name>
    <dbReference type="NCBI Taxonomy" id="1974798"/>
    <lineage>
        <taxon>Bacteria</taxon>
        <taxon>Candidatus Portnoyibacteriota</taxon>
    </lineage>
</organism>
<evidence type="ECO:0000256" key="4">
    <source>
        <dbReference type="ARBA" id="ARBA00023157"/>
    </source>
</evidence>
<evidence type="ECO:0000313" key="9">
    <source>
        <dbReference type="Proteomes" id="UP000231688"/>
    </source>
</evidence>
<evidence type="ECO:0000256" key="3">
    <source>
        <dbReference type="ARBA" id="ARBA00023002"/>
    </source>
</evidence>
<dbReference type="InterPro" id="IPR036249">
    <property type="entry name" value="Thioredoxin-like_sf"/>
</dbReference>
<evidence type="ECO:0000256" key="5">
    <source>
        <dbReference type="ARBA" id="ARBA00023284"/>
    </source>
</evidence>
<comment type="caution">
    <text evidence="8">The sequence shown here is derived from an EMBL/GenBank/DDBJ whole genome shotgun (WGS) entry which is preliminary data.</text>
</comment>
<name>A0A2M7UF08_9BACT</name>
<feature type="domain" description="Thioredoxin-like fold" evidence="7">
    <location>
        <begin position="69"/>
        <end position="227"/>
    </location>
</feature>
<protein>
    <recommendedName>
        <fullName evidence="7">Thioredoxin-like fold domain-containing protein</fullName>
    </recommendedName>
</protein>
<evidence type="ECO:0000256" key="2">
    <source>
        <dbReference type="ARBA" id="ARBA00022729"/>
    </source>
</evidence>
<keyword evidence="6" id="KW-0472">Membrane</keyword>
<dbReference type="PANTHER" id="PTHR13887:SF14">
    <property type="entry name" value="DISULFIDE BOND FORMATION PROTEIN D"/>
    <property type="match status" value="1"/>
</dbReference>
<dbReference type="Pfam" id="PF13462">
    <property type="entry name" value="Thioredoxin_4"/>
    <property type="match status" value="1"/>
</dbReference>
<keyword evidence="3" id="KW-0560">Oxidoreductase</keyword>
<evidence type="ECO:0000256" key="6">
    <source>
        <dbReference type="SAM" id="Phobius"/>
    </source>
</evidence>